<protein>
    <submittedName>
        <fullName evidence="1">Putative orfan</fullName>
    </submittedName>
</protein>
<proteinExistence type="predicted"/>
<dbReference type="Gene3D" id="3.50.50.60">
    <property type="entry name" value="FAD/NAD(P)-binding domain"/>
    <property type="match status" value="1"/>
</dbReference>
<evidence type="ECO:0000313" key="1">
    <source>
        <dbReference type="EMBL" id="QKU35686.1"/>
    </source>
</evidence>
<dbReference type="KEGG" id="vg:80519127"/>
<dbReference type="EMBL" id="KY523104">
    <property type="protein sequence ID" value="QKU35686.1"/>
    <property type="molecule type" value="Genomic_DNA"/>
</dbReference>
<name>A0A6N1NWF8_9VIRU</name>
<accession>A0A6N1NWF8</accession>
<dbReference type="InterPro" id="IPR036188">
    <property type="entry name" value="FAD/NAD-bd_sf"/>
</dbReference>
<reference evidence="1" key="1">
    <citation type="submission" date="2017-01" db="EMBL/GenBank/DDBJ databases">
        <authorList>
            <person name="Assis F.L."/>
            <person name="Abrahao J.S."/>
            <person name="Silva L."/>
            <person name="Khalil J.B."/>
            <person name="Rodrigues R."/>
            <person name="Silva L.S."/>
            <person name="Arantes T."/>
            <person name="Boratto P."/>
            <person name="Andrade M."/>
            <person name="Kroon E.G."/>
            <person name="Ribeiro B."/>
            <person name="Bergier I."/>
            <person name="Seligmann H."/>
            <person name="Ghigo E."/>
            <person name="Colson P."/>
            <person name="Levasseur A."/>
            <person name="Raoult D."/>
            <person name="Scola B.L."/>
        </authorList>
    </citation>
    <scope>NUCLEOTIDE SEQUENCE</scope>
    <source>
        <strain evidence="1">Soda lake</strain>
    </source>
</reference>
<sequence>MIYILHETRPKLYLLANTFYGTKIPPYQIPKCSKEIYRWNNNITSLMSMNGFVEILNNEYQEILRGRKCPEYHKFFESHEWFLCAIKNWYGYIKKDYPGFEYDNNELEIIPQTKKCSYVPKKIATQKMLNKIYSVITNPDVSDFNIIRDNIDKMSDYLLPTNIPDMNNFLNSMNKEHMNIIIVGAGPIGLFTALYLNELYNRKSIFNTNINILVIDNRIYQEGTKMPYSRTTQFGFDISEIQPFINQIFCWKNKIMSHDTRQFDFINVFENMLYIVAYHYKIPMYFTKKYETFEKIKEFATKNNFKYIFDCTGGRLETNFKDQILWNKYLFKKDNYEVKLDADNYYRFYVDNLLYEYITIVLSLFDKNMKQIPTGNMFGFTENSDDKVLLKKYKSACFNVEDYIDLSKRFKDKYARNLYPYILNVTKINSNNVKYIKLDYFNSNSHHSNICAKVINKNLTYIALGDTLGNSEYGIFFGLRDNILFSKYICNILGTFHKYRKYKSKYLDLKTKQDID</sequence>
<dbReference type="GeneID" id="80519127"/>
<dbReference type="RefSeq" id="YP_010782363.1">
    <property type="nucleotide sequence ID" value="NC_075039.1"/>
</dbReference>
<reference evidence="1" key="2">
    <citation type="journal article" date="2018" name="Nat. Commun.">
        <title>Tailed giant Tupanvirus possesses the most complete translational apparatus of the known virosphere.</title>
        <authorList>
            <person name="Abrahao J."/>
            <person name="Silva L."/>
            <person name="Silva L.S."/>
            <person name="Khalil J.Y.B."/>
            <person name="Rodrigues R."/>
            <person name="Arantes T."/>
            <person name="Assis F."/>
            <person name="Boratto P."/>
            <person name="Andrade M."/>
            <person name="Kroon E.G."/>
            <person name="Ribeiro B."/>
            <person name="Bergier I."/>
            <person name="Seligmann H."/>
            <person name="Ghigo E."/>
            <person name="Colson P."/>
            <person name="Levasseur A."/>
            <person name="Kroemer G."/>
            <person name="Raoult D."/>
            <person name="La Scola B."/>
        </authorList>
    </citation>
    <scope>NUCLEOTIDE SEQUENCE [LARGE SCALE GENOMIC DNA]</scope>
    <source>
        <strain evidence="1">Soda lake</strain>
    </source>
</reference>
<dbReference type="SUPFAM" id="SSF51905">
    <property type="entry name" value="FAD/NAD(P)-binding domain"/>
    <property type="match status" value="1"/>
</dbReference>
<organism evidence="1">
    <name type="scientific">Tupanvirus soda lake</name>
    <dbReference type="NCBI Taxonomy" id="2126985"/>
    <lineage>
        <taxon>Viruses</taxon>
        <taxon>Varidnaviria</taxon>
        <taxon>Bamfordvirae</taxon>
        <taxon>Nucleocytoviricota</taxon>
        <taxon>Megaviricetes</taxon>
        <taxon>Imitervirales</taxon>
        <taxon>Mimiviridae</taxon>
        <taxon>Megamimivirinae</taxon>
        <taxon>Tupanvirus</taxon>
        <taxon>Tupanvirus salinum</taxon>
    </lineage>
</organism>